<dbReference type="PANTHER" id="PTHR24404">
    <property type="entry name" value="ZINC FINGER PROTEIN"/>
    <property type="match status" value="1"/>
</dbReference>
<dbReference type="Pfam" id="PF00096">
    <property type="entry name" value="zf-C2H2"/>
    <property type="match status" value="2"/>
</dbReference>
<feature type="compositionally biased region" description="Low complexity" evidence="9">
    <location>
        <begin position="217"/>
        <end position="233"/>
    </location>
</feature>
<dbReference type="InterPro" id="IPR013087">
    <property type="entry name" value="Znf_C2H2_type"/>
</dbReference>
<feature type="compositionally biased region" description="Low complexity" evidence="9">
    <location>
        <begin position="486"/>
        <end position="505"/>
    </location>
</feature>
<evidence type="ECO:0000256" key="2">
    <source>
        <dbReference type="ARBA" id="ARBA00022723"/>
    </source>
</evidence>
<feature type="region of interest" description="Disordered" evidence="9">
    <location>
        <begin position="346"/>
        <end position="400"/>
    </location>
</feature>
<dbReference type="SMART" id="SM00355">
    <property type="entry name" value="ZnF_C2H2"/>
    <property type="match status" value="2"/>
</dbReference>
<organism evidence="11 12">
    <name type="scientific">Scheffersomyces spartinae</name>
    <dbReference type="NCBI Taxonomy" id="45513"/>
    <lineage>
        <taxon>Eukaryota</taxon>
        <taxon>Fungi</taxon>
        <taxon>Dikarya</taxon>
        <taxon>Ascomycota</taxon>
        <taxon>Saccharomycotina</taxon>
        <taxon>Pichiomycetes</taxon>
        <taxon>Debaryomycetaceae</taxon>
        <taxon>Scheffersomyces</taxon>
    </lineage>
</organism>
<evidence type="ECO:0000256" key="3">
    <source>
        <dbReference type="ARBA" id="ARBA00022737"/>
    </source>
</evidence>
<evidence type="ECO:0000256" key="6">
    <source>
        <dbReference type="ARBA" id="ARBA00023125"/>
    </source>
</evidence>
<dbReference type="SUPFAM" id="SSF57667">
    <property type="entry name" value="beta-beta-alpha zinc fingers"/>
    <property type="match status" value="1"/>
</dbReference>
<feature type="region of interest" description="Disordered" evidence="9">
    <location>
        <begin position="300"/>
        <end position="329"/>
    </location>
</feature>
<feature type="domain" description="C2H2-type" evidence="10">
    <location>
        <begin position="798"/>
        <end position="826"/>
    </location>
</feature>
<evidence type="ECO:0000256" key="5">
    <source>
        <dbReference type="ARBA" id="ARBA00022833"/>
    </source>
</evidence>
<keyword evidence="5" id="KW-0862">Zinc</keyword>
<dbReference type="PANTHER" id="PTHR24404:SF114">
    <property type="entry name" value="KLUMPFUSS, ISOFORM B-RELATED"/>
    <property type="match status" value="1"/>
</dbReference>
<dbReference type="PROSITE" id="PS50157">
    <property type="entry name" value="ZINC_FINGER_C2H2_2"/>
    <property type="match status" value="2"/>
</dbReference>
<accession>A0A9P7V907</accession>
<dbReference type="EMBL" id="JAHMUF010000011">
    <property type="protein sequence ID" value="KAG7193518.1"/>
    <property type="molecule type" value="Genomic_DNA"/>
</dbReference>
<dbReference type="GO" id="GO:0005634">
    <property type="term" value="C:nucleus"/>
    <property type="evidence" value="ECO:0007669"/>
    <property type="project" value="UniProtKB-SubCell"/>
</dbReference>
<evidence type="ECO:0000256" key="1">
    <source>
        <dbReference type="ARBA" id="ARBA00004123"/>
    </source>
</evidence>
<evidence type="ECO:0000256" key="7">
    <source>
        <dbReference type="ARBA" id="ARBA00023242"/>
    </source>
</evidence>
<dbReference type="FunFam" id="3.30.160.60:FF:000145">
    <property type="entry name" value="Zinc finger protein 574"/>
    <property type="match status" value="1"/>
</dbReference>
<dbReference type="Proteomes" id="UP000790833">
    <property type="component" value="Unassembled WGS sequence"/>
</dbReference>
<evidence type="ECO:0000259" key="10">
    <source>
        <dbReference type="PROSITE" id="PS50157"/>
    </source>
</evidence>
<feature type="compositionally biased region" description="Low complexity" evidence="9">
    <location>
        <begin position="363"/>
        <end position="398"/>
    </location>
</feature>
<dbReference type="GeneID" id="66113959"/>
<feature type="region of interest" description="Disordered" evidence="9">
    <location>
        <begin position="215"/>
        <end position="287"/>
    </location>
</feature>
<dbReference type="RefSeq" id="XP_043049066.1">
    <property type="nucleotide sequence ID" value="XM_043191423.1"/>
</dbReference>
<feature type="compositionally biased region" description="Polar residues" evidence="9">
    <location>
        <begin position="277"/>
        <end position="287"/>
    </location>
</feature>
<dbReference type="GO" id="GO:0003700">
    <property type="term" value="F:DNA-binding transcription factor activity"/>
    <property type="evidence" value="ECO:0007669"/>
    <property type="project" value="TreeGrafter"/>
</dbReference>
<proteinExistence type="predicted"/>
<feature type="compositionally biased region" description="Polar residues" evidence="9">
    <location>
        <begin position="442"/>
        <end position="458"/>
    </location>
</feature>
<keyword evidence="3" id="KW-0677">Repeat</keyword>
<reference evidence="11" key="1">
    <citation type="submission" date="2021-03" db="EMBL/GenBank/DDBJ databases">
        <authorList>
            <person name="Palmer J.M."/>
        </authorList>
    </citation>
    <scope>NUCLEOTIDE SEQUENCE</scope>
    <source>
        <strain evidence="11">ARV_011</strain>
    </source>
</reference>
<dbReference type="InterPro" id="IPR036236">
    <property type="entry name" value="Znf_C2H2_sf"/>
</dbReference>
<name>A0A9P7V907_9ASCO</name>
<dbReference type="GO" id="GO:0006357">
    <property type="term" value="P:regulation of transcription by RNA polymerase II"/>
    <property type="evidence" value="ECO:0007669"/>
    <property type="project" value="TreeGrafter"/>
</dbReference>
<protein>
    <submittedName>
        <fullName evidence="11">Zf-C2H2 Zinc finger, C2H2 type</fullName>
    </submittedName>
</protein>
<gene>
    <name evidence="11" type="primary">MSN4</name>
    <name evidence="11" type="ORF">KQ657_000585</name>
</gene>
<evidence type="ECO:0000313" key="12">
    <source>
        <dbReference type="Proteomes" id="UP000790833"/>
    </source>
</evidence>
<evidence type="ECO:0000313" key="11">
    <source>
        <dbReference type="EMBL" id="KAG7193518.1"/>
    </source>
</evidence>
<keyword evidence="6" id="KW-0238">DNA-binding</keyword>
<feature type="compositionally biased region" description="Polar residues" evidence="9">
    <location>
        <begin position="234"/>
        <end position="268"/>
    </location>
</feature>
<feature type="region of interest" description="Disordered" evidence="9">
    <location>
        <begin position="480"/>
        <end position="505"/>
    </location>
</feature>
<feature type="region of interest" description="Disordered" evidence="9">
    <location>
        <begin position="1"/>
        <end position="20"/>
    </location>
</feature>
<keyword evidence="7" id="KW-0539">Nucleus</keyword>
<evidence type="ECO:0000256" key="4">
    <source>
        <dbReference type="ARBA" id="ARBA00022771"/>
    </source>
</evidence>
<dbReference type="OrthoDB" id="654211at2759"/>
<evidence type="ECO:0000256" key="8">
    <source>
        <dbReference type="PROSITE-ProRule" id="PRU00042"/>
    </source>
</evidence>
<evidence type="ECO:0000256" key="9">
    <source>
        <dbReference type="SAM" id="MobiDB-lite"/>
    </source>
</evidence>
<dbReference type="PROSITE" id="PS00028">
    <property type="entry name" value="ZINC_FINGER_C2H2_1"/>
    <property type="match status" value="2"/>
</dbReference>
<feature type="compositionally biased region" description="Polar residues" evidence="9">
    <location>
        <begin position="346"/>
        <end position="359"/>
    </location>
</feature>
<dbReference type="GO" id="GO:0008270">
    <property type="term" value="F:zinc ion binding"/>
    <property type="evidence" value="ECO:0007669"/>
    <property type="project" value="UniProtKB-KW"/>
</dbReference>
<dbReference type="InterPro" id="IPR050589">
    <property type="entry name" value="Ikaros_C2H2-ZF"/>
</dbReference>
<comment type="caution">
    <text evidence="11">The sequence shown here is derived from an EMBL/GenBank/DDBJ whole genome shotgun (WGS) entry which is preliminary data.</text>
</comment>
<feature type="domain" description="C2H2-type" evidence="10">
    <location>
        <begin position="827"/>
        <end position="849"/>
    </location>
</feature>
<keyword evidence="2" id="KW-0479">Metal-binding</keyword>
<dbReference type="Gene3D" id="3.30.160.60">
    <property type="entry name" value="Classic Zinc Finger"/>
    <property type="match status" value="2"/>
</dbReference>
<feature type="region of interest" description="Disordered" evidence="9">
    <location>
        <begin position="439"/>
        <end position="458"/>
    </location>
</feature>
<sequence>MTRTGTGTSTGTGASSTTSTTNQQVVAAAAADMYVDVLFSPNIQSQLFGVHQTSNLLPKMMLLSSPMMGSNPGHHIKVKPPYSRNKNMNEPGYVFTPSLPNYTNSKLADGKSPALGNSALLCGDLPLTDADLAVLDSIPIDNPVSESTLWNSDGNGNYITDIGPLQLIQYHSYAPNQFRTYQMPLVGSPITVSSETNSAFNSGLDISEIQKYEPMESRSIPSLPSQSFSHSSSQNGARVNINSEPNKDLQNVPFNHQSPPPNSNQGQGNMLEFDPSKYTNTVGPNTSVVTSDQYQVLSSRPSGVISHNTTNQTSPQFSPVAGSQRQSSISSLPIDQLNLLSIQASKSPSPNDYVFSSGQVAIPNSSNGNNNSNSVTTNSNTNTSTNTTPNPNTYSDNTINPKKLFRSHRLISTSLSSPSLTTLFKDSIYSIQNHYPGGKRYSQGSNNQGNPIVLNANHNSNQPISFPAISNLPLVTSTIPHGVNPSSRSSSTSASSSTTVGTTDTAITEIIPPASLNMNDECFNAISYWLNNSDNDENNMIHNPTGVMMNRNLTLNNGMGQNYSGLSNSTNTKQRRNSIQSSNPSNYINHNWYILKRKRRKSSTNGNGMEDRQQVKDLLLSLQQNLQTHPQTSEENEESSIFISNGVVSNVANGNSFELNSFPITNHQRSNSLNNPNLNTYLIEEQDGEGITMAIDSPQPHIPNENEIDANALSSNQTTDMIPPRASLNGVNGNPGYAKTISKGATRATKSDSKDNYKPVVGGVLEKQAIQLEITNSATNTTTTVTVIPHGSGDNIIFGCPLCDKQFKRSEHLKRHHRSVHSNIRPFHCTFCEKKFSRLDNLAQHLKTHYKMGANSGPGGRRRKESV</sequence>
<dbReference type="GO" id="GO:0000978">
    <property type="term" value="F:RNA polymerase II cis-regulatory region sequence-specific DNA binding"/>
    <property type="evidence" value="ECO:0007669"/>
    <property type="project" value="TreeGrafter"/>
</dbReference>
<comment type="subcellular location">
    <subcellularLocation>
        <location evidence="1">Nucleus</location>
    </subcellularLocation>
</comment>
<keyword evidence="4 8" id="KW-0863">Zinc-finger</keyword>
<keyword evidence="12" id="KW-1185">Reference proteome</keyword>
<dbReference type="AlphaFoldDB" id="A0A9P7V907"/>